<dbReference type="EMBL" id="KQ435720">
    <property type="protein sequence ID" value="KOX78581.1"/>
    <property type="molecule type" value="Genomic_DNA"/>
</dbReference>
<accession>A0A0N0BJ25</accession>
<name>A0A0N0BJ25_9HYME</name>
<organism evidence="2 3">
    <name type="scientific">Melipona quadrifasciata</name>
    <dbReference type="NCBI Taxonomy" id="166423"/>
    <lineage>
        <taxon>Eukaryota</taxon>
        <taxon>Metazoa</taxon>
        <taxon>Ecdysozoa</taxon>
        <taxon>Arthropoda</taxon>
        <taxon>Hexapoda</taxon>
        <taxon>Insecta</taxon>
        <taxon>Pterygota</taxon>
        <taxon>Neoptera</taxon>
        <taxon>Endopterygota</taxon>
        <taxon>Hymenoptera</taxon>
        <taxon>Apocrita</taxon>
        <taxon>Aculeata</taxon>
        <taxon>Apoidea</taxon>
        <taxon>Anthophila</taxon>
        <taxon>Apidae</taxon>
        <taxon>Melipona</taxon>
    </lineage>
</organism>
<dbReference type="AlphaFoldDB" id="A0A0N0BJ25"/>
<evidence type="ECO:0000313" key="3">
    <source>
        <dbReference type="Proteomes" id="UP000053105"/>
    </source>
</evidence>
<dbReference type="GO" id="GO:0006384">
    <property type="term" value="P:transcription initiation at RNA polymerase III promoter"/>
    <property type="evidence" value="ECO:0007669"/>
    <property type="project" value="InterPro"/>
</dbReference>
<dbReference type="OrthoDB" id="7697860at2759"/>
<dbReference type="Proteomes" id="UP000053105">
    <property type="component" value="Unassembled WGS sequence"/>
</dbReference>
<dbReference type="Pfam" id="PF15497">
    <property type="entry name" value="SNAPC5"/>
    <property type="match status" value="1"/>
</dbReference>
<reference evidence="2 3" key="1">
    <citation type="submission" date="2015-07" db="EMBL/GenBank/DDBJ databases">
        <title>The genome of Melipona quadrifasciata.</title>
        <authorList>
            <person name="Pan H."/>
            <person name="Kapheim K."/>
        </authorList>
    </citation>
    <scope>NUCLEOTIDE SEQUENCE [LARGE SCALE GENOMIC DNA]</scope>
    <source>
        <strain evidence="2">0111107301</strain>
        <tissue evidence="2">Whole body</tissue>
    </source>
</reference>
<dbReference type="GO" id="GO:0005634">
    <property type="term" value="C:nucleus"/>
    <property type="evidence" value="ECO:0007669"/>
    <property type="project" value="InterPro"/>
</dbReference>
<evidence type="ECO:0000313" key="2">
    <source>
        <dbReference type="EMBL" id="KOX78581.1"/>
    </source>
</evidence>
<keyword evidence="3" id="KW-1185">Reference proteome</keyword>
<evidence type="ECO:0000256" key="1">
    <source>
        <dbReference type="SAM" id="MobiDB-lite"/>
    </source>
</evidence>
<protein>
    <submittedName>
        <fullName evidence="2">Uncharacterized protein</fullName>
    </submittedName>
</protein>
<feature type="region of interest" description="Disordered" evidence="1">
    <location>
        <begin position="67"/>
        <end position="103"/>
    </location>
</feature>
<dbReference type="InterPro" id="IPR029138">
    <property type="entry name" value="SNAPC5"/>
</dbReference>
<dbReference type="GO" id="GO:0006366">
    <property type="term" value="P:transcription by RNA polymerase II"/>
    <property type="evidence" value="ECO:0007669"/>
    <property type="project" value="InterPro"/>
</dbReference>
<proteinExistence type="predicted"/>
<feature type="compositionally biased region" description="Polar residues" evidence="1">
    <location>
        <begin position="69"/>
        <end position="93"/>
    </location>
</feature>
<sequence>MAAIDDLGNAKINTNDLLAFQRELKQEKELLQKVLIKIDDQLNSLQVEQLHLLGLMNKSLKATKIKSPCESTNDNKQVSTNKSLDLSVPSTSKYYEEEIEDED</sequence>
<gene>
    <name evidence="2" type="ORF">WN51_07442</name>
</gene>